<proteinExistence type="predicted"/>
<organism evidence="2 3">
    <name type="scientific">Litoribaculum gwangyangense</name>
    <dbReference type="NCBI Taxonomy" id="1130722"/>
    <lineage>
        <taxon>Bacteria</taxon>
        <taxon>Pseudomonadati</taxon>
        <taxon>Bacteroidota</taxon>
        <taxon>Flavobacteriia</taxon>
        <taxon>Flavobacteriales</taxon>
        <taxon>Flavobacteriaceae</taxon>
        <taxon>Litoribaculum</taxon>
    </lineage>
</organism>
<keyword evidence="3" id="KW-1185">Reference proteome</keyword>
<evidence type="ECO:0000313" key="2">
    <source>
        <dbReference type="EMBL" id="GAA4806906.1"/>
    </source>
</evidence>
<protein>
    <recommendedName>
        <fullName evidence="4">PH domain-containing protein</fullName>
    </recommendedName>
</protein>
<reference evidence="3" key="1">
    <citation type="journal article" date="2019" name="Int. J. Syst. Evol. Microbiol.">
        <title>The Global Catalogue of Microorganisms (GCM) 10K type strain sequencing project: providing services to taxonomists for standard genome sequencing and annotation.</title>
        <authorList>
            <consortium name="The Broad Institute Genomics Platform"/>
            <consortium name="The Broad Institute Genome Sequencing Center for Infectious Disease"/>
            <person name="Wu L."/>
            <person name="Ma J."/>
        </authorList>
    </citation>
    <scope>NUCLEOTIDE SEQUENCE [LARGE SCALE GENOMIC DNA]</scope>
    <source>
        <strain evidence="3">JCM 18325</strain>
    </source>
</reference>
<dbReference type="EMBL" id="BAABJW010000002">
    <property type="protein sequence ID" value="GAA4806906.1"/>
    <property type="molecule type" value="Genomic_DNA"/>
</dbReference>
<keyword evidence="1" id="KW-0472">Membrane</keyword>
<name>A0ABP9CE65_9FLAO</name>
<dbReference type="RefSeq" id="WP_345276034.1">
    <property type="nucleotide sequence ID" value="NZ_BAABJW010000002.1"/>
</dbReference>
<keyword evidence="1" id="KW-0812">Transmembrane</keyword>
<feature type="transmembrane region" description="Helical" evidence="1">
    <location>
        <begin position="43"/>
        <end position="62"/>
    </location>
</feature>
<accession>A0ABP9CE65</accession>
<evidence type="ECO:0000256" key="1">
    <source>
        <dbReference type="SAM" id="Phobius"/>
    </source>
</evidence>
<evidence type="ECO:0000313" key="3">
    <source>
        <dbReference type="Proteomes" id="UP001501433"/>
    </source>
</evidence>
<keyword evidence="1" id="KW-1133">Transmembrane helix</keyword>
<dbReference type="Proteomes" id="UP001501433">
    <property type="component" value="Unassembled WGS sequence"/>
</dbReference>
<sequence>MKRIHFDNISKSWFLITILILSIIFLLFGVLELIPFENPKINKGLSAIGFLLQGLFFSRMFWYNNYVQWNKKGMTIRINSFLGKSIMFDNIKKTELDDQKLVITQNNGKIFTFDLKEIAESDYQKLNEIIIKNTIANHV</sequence>
<evidence type="ECO:0008006" key="4">
    <source>
        <dbReference type="Google" id="ProtNLM"/>
    </source>
</evidence>
<comment type="caution">
    <text evidence="2">The sequence shown here is derived from an EMBL/GenBank/DDBJ whole genome shotgun (WGS) entry which is preliminary data.</text>
</comment>
<feature type="transmembrane region" description="Helical" evidence="1">
    <location>
        <begin position="12"/>
        <end position="31"/>
    </location>
</feature>
<gene>
    <name evidence="2" type="ORF">GCM10023330_11800</name>
</gene>